<gene>
    <name evidence="3" type="ORF">AAG570_002178</name>
</gene>
<dbReference type="InterPro" id="IPR009066">
    <property type="entry name" value="MG_RAP_rcpt_1"/>
</dbReference>
<dbReference type="InterPro" id="IPR010483">
    <property type="entry name" value="Alpha_2_MRAP_C"/>
</dbReference>
<dbReference type="PANTHER" id="PTHR16560:SF2">
    <property type="entry name" value="ALPHA-2-MACROGLOBULIN RECEPTOR-ASSOCIATED PROTEIN"/>
    <property type="match status" value="1"/>
</dbReference>
<feature type="domain" description="Alpha-2-macroglobulin RAP C-terminal" evidence="2">
    <location>
        <begin position="109"/>
        <end position="319"/>
    </location>
</feature>
<dbReference type="InterPro" id="IPR038003">
    <property type="entry name" value="A2-macroglobuin_RAP"/>
</dbReference>
<dbReference type="EMBL" id="JBFDAA010000012">
    <property type="protein sequence ID" value="KAL1123090.1"/>
    <property type="molecule type" value="Genomic_DNA"/>
</dbReference>
<reference evidence="3 4" key="1">
    <citation type="submission" date="2024-07" db="EMBL/GenBank/DDBJ databases">
        <title>Chromosome-level genome assembly of the water stick insect Ranatra chinensis (Heteroptera: Nepidae).</title>
        <authorList>
            <person name="Liu X."/>
        </authorList>
    </citation>
    <scope>NUCLEOTIDE SEQUENCE [LARGE SCALE GENOMIC DNA]</scope>
    <source>
        <strain evidence="3">Cailab_2021Rc</strain>
        <tissue evidence="3">Muscle</tissue>
    </source>
</reference>
<dbReference type="InterPro" id="IPR037999">
    <property type="entry name" value="RAP_D3"/>
</dbReference>
<evidence type="ECO:0000259" key="2">
    <source>
        <dbReference type="Pfam" id="PF06401"/>
    </source>
</evidence>
<keyword evidence="4" id="KW-1185">Reference proteome</keyword>
<evidence type="ECO:0000313" key="3">
    <source>
        <dbReference type="EMBL" id="KAL1123090.1"/>
    </source>
</evidence>
<evidence type="ECO:0000259" key="1">
    <source>
        <dbReference type="Pfam" id="PF06400"/>
    </source>
</evidence>
<dbReference type="SUPFAM" id="SSF47045">
    <property type="entry name" value="RAP domain-like"/>
    <property type="match status" value="3"/>
</dbReference>
<dbReference type="CDD" id="cd14808">
    <property type="entry name" value="RAP_D3"/>
    <property type="match status" value="1"/>
</dbReference>
<evidence type="ECO:0000313" key="4">
    <source>
        <dbReference type="Proteomes" id="UP001558652"/>
    </source>
</evidence>
<dbReference type="Pfam" id="PF06401">
    <property type="entry name" value="Alpha-2-MRAP_C"/>
    <property type="match status" value="1"/>
</dbReference>
<name>A0ABD0Y6T1_9HEMI</name>
<dbReference type="Pfam" id="PF06400">
    <property type="entry name" value="Alpha-2-MRAP_N"/>
    <property type="match status" value="1"/>
</dbReference>
<dbReference type="AlphaFoldDB" id="A0ABD0Y6T1"/>
<comment type="caution">
    <text evidence="3">The sequence shown here is derived from an EMBL/GenBank/DDBJ whole genome shotgun (WGS) entry which is preliminary data.</text>
</comment>
<accession>A0ABD0Y6T1</accession>
<dbReference type="Proteomes" id="UP001558652">
    <property type="component" value="Unassembled WGS sequence"/>
</dbReference>
<dbReference type="Gene3D" id="1.20.81.10">
    <property type="entry name" value="RAP domain"/>
    <property type="match status" value="3"/>
</dbReference>
<proteinExistence type="predicted"/>
<organism evidence="3 4">
    <name type="scientific">Ranatra chinensis</name>
    <dbReference type="NCBI Taxonomy" id="642074"/>
    <lineage>
        <taxon>Eukaryota</taxon>
        <taxon>Metazoa</taxon>
        <taxon>Ecdysozoa</taxon>
        <taxon>Arthropoda</taxon>
        <taxon>Hexapoda</taxon>
        <taxon>Insecta</taxon>
        <taxon>Pterygota</taxon>
        <taxon>Neoptera</taxon>
        <taxon>Paraneoptera</taxon>
        <taxon>Hemiptera</taxon>
        <taxon>Heteroptera</taxon>
        <taxon>Panheteroptera</taxon>
        <taxon>Nepomorpha</taxon>
        <taxon>Nepidae</taxon>
        <taxon>Ranatrinae</taxon>
        <taxon>Ranatra</taxon>
    </lineage>
</organism>
<dbReference type="InterPro" id="IPR036744">
    <property type="entry name" value="RAP_sf"/>
</dbReference>
<feature type="domain" description="Alpha-2-macroglobulin receptor-associated protein" evidence="1">
    <location>
        <begin position="2"/>
        <end position="87"/>
    </location>
</feature>
<dbReference type="PANTHER" id="PTHR16560">
    <property type="entry name" value="ALPHA-2-MACROGLOBULIN RECEPTOR-ASSOCIATED PROTEIN"/>
    <property type="match status" value="1"/>
</dbReference>
<dbReference type="CDD" id="cd14806">
    <property type="entry name" value="RAP_D1"/>
    <property type="match status" value="1"/>
</dbReference>
<sequence length="319" mass="37521">MRSINRPFRMAKLNMLWTKAQVRLTEPKLKSLYSELKMHEKEELAFKRIKADGLDKEGLKEADIRKKLIGIMSTYGLLEHYGDISDPAKYREHEALSGPVSDKYLNKSLFKDKKLNKLWEKVENAGFNAEELSTLKEEFIHHQDKIDGYYSILDEVEAGDKDQEMNEKLERFNAIEYGEENEKPKKDFLAKVNSLRDKHREIRDDYDRLYRLAMQGPNSQEFVEPKVQGLWKLALASNFSLLELESLKAELFHYEKRLLKLRHLHVDAAMQAEKRKEKGNSDKLDMGDITEDMIKKHTRKVSKLHTDIESRIMNRHVEL</sequence>
<protein>
    <recommendedName>
        <fullName evidence="5">Alpha-2-macroglobulin receptor-associated protein</fullName>
    </recommendedName>
</protein>
<evidence type="ECO:0008006" key="5">
    <source>
        <dbReference type="Google" id="ProtNLM"/>
    </source>
</evidence>